<dbReference type="GO" id="GO:0016491">
    <property type="term" value="F:oxidoreductase activity"/>
    <property type="evidence" value="ECO:0007669"/>
    <property type="project" value="InterPro"/>
</dbReference>
<dbReference type="SUPFAM" id="SSF55469">
    <property type="entry name" value="FMN-dependent nitroreductase-like"/>
    <property type="match status" value="1"/>
</dbReference>
<evidence type="ECO:0000313" key="2">
    <source>
        <dbReference type="Proteomes" id="UP000613266"/>
    </source>
</evidence>
<proteinExistence type="predicted"/>
<dbReference type="Gene3D" id="3.40.109.10">
    <property type="entry name" value="NADH Oxidase"/>
    <property type="match status" value="1"/>
</dbReference>
<comment type="caution">
    <text evidence="1">The sequence shown here is derived from an EMBL/GenBank/DDBJ whole genome shotgun (WGS) entry which is preliminary data.</text>
</comment>
<reference evidence="1" key="1">
    <citation type="submission" date="2020-12" db="EMBL/GenBank/DDBJ databases">
        <title>The genome sequence of Inhella sp. 1Y17.</title>
        <authorList>
            <person name="Liu Y."/>
        </authorList>
    </citation>
    <scope>NUCLEOTIDE SEQUENCE</scope>
    <source>
        <strain evidence="1">1Y17</strain>
    </source>
</reference>
<accession>A0A931J564</accession>
<dbReference type="InterPro" id="IPR000415">
    <property type="entry name" value="Nitroreductase-like"/>
</dbReference>
<protein>
    <recommendedName>
        <fullName evidence="3">Nitroreductase family protein</fullName>
    </recommendedName>
</protein>
<gene>
    <name evidence="1" type="ORF">I7X39_06415</name>
</gene>
<name>A0A931J564_9BURK</name>
<evidence type="ECO:0000313" key="1">
    <source>
        <dbReference type="EMBL" id="MBH9576532.1"/>
    </source>
</evidence>
<keyword evidence="2" id="KW-1185">Reference proteome</keyword>
<dbReference type="EMBL" id="JAEDAK010000003">
    <property type="protein sequence ID" value="MBH9576532.1"/>
    <property type="molecule type" value="Genomic_DNA"/>
</dbReference>
<organism evidence="1 2">
    <name type="scientific">Inhella proteolytica</name>
    <dbReference type="NCBI Taxonomy" id="2795029"/>
    <lineage>
        <taxon>Bacteria</taxon>
        <taxon>Pseudomonadati</taxon>
        <taxon>Pseudomonadota</taxon>
        <taxon>Betaproteobacteria</taxon>
        <taxon>Burkholderiales</taxon>
        <taxon>Sphaerotilaceae</taxon>
        <taxon>Inhella</taxon>
    </lineage>
</organism>
<dbReference type="AlphaFoldDB" id="A0A931J564"/>
<sequence length="336" mass="36035">MALAQAAASSPSADNSIRWRLHFSGLQAAIRTPDLGQLAATRRRLDLISLGCVVESLRARSAELGLLMQFQWHEDRGTEPLSLTFTRTPHQAPDPLGAYLAGRHSNRTPFYRGPKLTATQQTDLANELRPISGASLSWMDAAELRAQATSLIRAAEVERFRNKELHEELFSAVRFDLGWTETCEEGLPPGSLAVGLLERPGFKLMRHWSVQRAFNLLGVHHVLGLRSAAIPARTAPHLVVLGGTGPEHEAALSAGRALLRIWTRANAMGLAAQVLAASPLYALAGATAVPEKLQAKLAAGWHSLTPASTPFIVLRLGHAAAPAVRAGRPSAASVVA</sequence>
<evidence type="ECO:0008006" key="3">
    <source>
        <dbReference type="Google" id="ProtNLM"/>
    </source>
</evidence>
<dbReference type="Proteomes" id="UP000613266">
    <property type="component" value="Unassembled WGS sequence"/>
</dbReference>